<dbReference type="Proteomes" id="UP000244855">
    <property type="component" value="Unassembled WGS sequence"/>
</dbReference>
<proteinExistence type="predicted"/>
<sequence>MDSSSYLLQSLMFEMDSASSEYYARSEALLFQSDDKPSIITMHSQSREDISGYGEAKQSTDRVDCKAEDKDNCERFALQHVKIDLEKLQHLAKNTKHDFRVFYIGQRNSYSELKIKKEHFEELLIACHVFPKVRNYIIGFGSRQREPEIGPPAITFRPLTEKGACGFESTYILRYIEFTNRDKIRPWSLRQYAVYHKYVRSGEEPCSTWILFGQWQRARTIIEDHAADGHDIKQENPFEMHMAFIDVALASWRPYLIDLHDKVYDIATDVDHASIDDKANSSIKVSMREDRMLKGLEDNTTDALVCLHATMNTLSTISTMYRHLFPPAAQLDGHGDILSIMIGEKQRETTYFCQRAEGLMAKIKSTRTMLSLLLKQRDGYNLQTQIKALQILGTEAKKENEVTRDLALGN</sequence>
<evidence type="ECO:0000259" key="1">
    <source>
        <dbReference type="Pfam" id="PF26616"/>
    </source>
</evidence>
<keyword evidence="3" id="KW-1185">Reference proteome</keyword>
<reference evidence="2 3" key="1">
    <citation type="journal article" date="2018" name="Sci. Rep.">
        <title>Comparative genomics provides insights into the lifestyle and reveals functional heterogeneity of dark septate endophytic fungi.</title>
        <authorList>
            <person name="Knapp D.G."/>
            <person name="Nemeth J.B."/>
            <person name="Barry K."/>
            <person name="Hainaut M."/>
            <person name="Henrissat B."/>
            <person name="Johnson J."/>
            <person name="Kuo A."/>
            <person name="Lim J.H.P."/>
            <person name="Lipzen A."/>
            <person name="Nolan M."/>
            <person name="Ohm R.A."/>
            <person name="Tamas L."/>
            <person name="Grigoriev I.V."/>
            <person name="Spatafora J.W."/>
            <person name="Nagy L.G."/>
            <person name="Kovacs G.M."/>
        </authorList>
    </citation>
    <scope>NUCLEOTIDE SEQUENCE [LARGE SCALE GENOMIC DNA]</scope>
    <source>
        <strain evidence="2 3">DSE2036</strain>
    </source>
</reference>
<gene>
    <name evidence="2" type="ORF">DM02DRAFT_695242</name>
</gene>
<dbReference type="OrthoDB" id="5396681at2759"/>
<dbReference type="STRING" id="97972.A0A2V1D6J5"/>
<feature type="domain" description="CorA-like transporter" evidence="1">
    <location>
        <begin position="58"/>
        <end position="268"/>
    </location>
</feature>
<organism evidence="2 3">
    <name type="scientific">Periconia macrospinosa</name>
    <dbReference type="NCBI Taxonomy" id="97972"/>
    <lineage>
        <taxon>Eukaryota</taxon>
        <taxon>Fungi</taxon>
        <taxon>Dikarya</taxon>
        <taxon>Ascomycota</taxon>
        <taxon>Pezizomycotina</taxon>
        <taxon>Dothideomycetes</taxon>
        <taxon>Pleosporomycetidae</taxon>
        <taxon>Pleosporales</taxon>
        <taxon>Massarineae</taxon>
        <taxon>Periconiaceae</taxon>
        <taxon>Periconia</taxon>
    </lineage>
</organism>
<dbReference type="Pfam" id="PF26616">
    <property type="entry name" value="CorA-like"/>
    <property type="match status" value="1"/>
</dbReference>
<dbReference type="AlphaFoldDB" id="A0A2V1D6J5"/>
<dbReference type="InterPro" id="IPR058257">
    <property type="entry name" value="CorA-like_dom"/>
</dbReference>
<evidence type="ECO:0000313" key="3">
    <source>
        <dbReference type="Proteomes" id="UP000244855"/>
    </source>
</evidence>
<dbReference type="EMBL" id="KZ805573">
    <property type="protein sequence ID" value="PVH93690.1"/>
    <property type="molecule type" value="Genomic_DNA"/>
</dbReference>
<name>A0A2V1D6J5_9PLEO</name>
<evidence type="ECO:0000313" key="2">
    <source>
        <dbReference type="EMBL" id="PVH93690.1"/>
    </source>
</evidence>
<protein>
    <recommendedName>
        <fullName evidence="1">CorA-like transporter domain-containing protein</fullName>
    </recommendedName>
</protein>
<accession>A0A2V1D6J5</accession>